<evidence type="ECO:0000313" key="3">
    <source>
        <dbReference type="Proteomes" id="UP000273807"/>
    </source>
</evidence>
<accession>A0A3N0BK32</accession>
<dbReference type="Proteomes" id="UP000273807">
    <property type="component" value="Unassembled WGS sequence"/>
</dbReference>
<sequence>MFLVPSGLSAVASHPQEHVAGITPPHYSHPGHGSKRTLPTHRPLTTGTPSPAIREANTLTAILWQGRELLGELLVLHNADGTGTVQRPDRNWTEIRDHLRLSGLNLNIAVSALADKWNVAGDADLRTLARLAPEPWQYIFESHLSGLMSLVAHRLPAPDTAPFAAEDTHPQECAGPPRILSHCQACSTPDWRIPSPWLRLIGY</sequence>
<comment type="caution">
    <text evidence="2">The sequence shown here is derived from an EMBL/GenBank/DDBJ whole genome shotgun (WGS) entry which is preliminary data.</text>
</comment>
<name>A0A3N0BK32_9MICC</name>
<dbReference type="EMBL" id="RBED01000148">
    <property type="protein sequence ID" value="RNL48789.1"/>
    <property type="molecule type" value="Genomic_DNA"/>
</dbReference>
<gene>
    <name evidence="2" type="ORF">D7003_19290</name>
</gene>
<evidence type="ECO:0000256" key="1">
    <source>
        <dbReference type="SAM" id="MobiDB-lite"/>
    </source>
</evidence>
<organism evidence="2 3">
    <name type="scientific">Arthrobacter oryzae</name>
    <dbReference type="NCBI Taxonomy" id="409290"/>
    <lineage>
        <taxon>Bacteria</taxon>
        <taxon>Bacillati</taxon>
        <taxon>Actinomycetota</taxon>
        <taxon>Actinomycetes</taxon>
        <taxon>Micrococcales</taxon>
        <taxon>Micrococcaceae</taxon>
        <taxon>Arthrobacter</taxon>
    </lineage>
</organism>
<reference evidence="2 3" key="1">
    <citation type="submission" date="2018-10" db="EMBL/GenBank/DDBJ databases">
        <title>Genome sequencing of Arthrobacter oryzae TNB02.</title>
        <authorList>
            <person name="Cho Y.-J."/>
            <person name="Cho A."/>
            <person name="Kim O.-S."/>
        </authorList>
    </citation>
    <scope>NUCLEOTIDE SEQUENCE [LARGE SCALE GENOMIC DNA]</scope>
    <source>
        <strain evidence="2 3">TNB02</strain>
    </source>
</reference>
<keyword evidence="3" id="KW-1185">Reference proteome</keyword>
<evidence type="ECO:0000313" key="2">
    <source>
        <dbReference type="EMBL" id="RNL48789.1"/>
    </source>
</evidence>
<proteinExistence type="predicted"/>
<feature type="region of interest" description="Disordered" evidence="1">
    <location>
        <begin position="19"/>
        <end position="51"/>
    </location>
</feature>
<dbReference type="AlphaFoldDB" id="A0A3N0BK32"/>
<protein>
    <submittedName>
        <fullName evidence="2">Uncharacterized protein</fullName>
    </submittedName>
</protein>